<dbReference type="Gene3D" id="3.20.20.450">
    <property type="entry name" value="EAL domain"/>
    <property type="match status" value="1"/>
</dbReference>
<dbReference type="InterPro" id="IPR000160">
    <property type="entry name" value="GGDEF_dom"/>
</dbReference>
<name>A0A0X7K8Z5_9PSED</name>
<dbReference type="Gene3D" id="3.30.70.270">
    <property type="match status" value="1"/>
</dbReference>
<organism evidence="2 3">
    <name type="scientific">Pseudomonas palleroniana</name>
    <dbReference type="NCBI Taxonomy" id="191390"/>
    <lineage>
        <taxon>Bacteria</taxon>
        <taxon>Pseudomonadati</taxon>
        <taxon>Pseudomonadota</taxon>
        <taxon>Gammaproteobacteria</taxon>
        <taxon>Pseudomonadales</taxon>
        <taxon>Pseudomonadaceae</taxon>
        <taxon>Pseudomonas</taxon>
    </lineage>
</organism>
<evidence type="ECO:0000313" key="3">
    <source>
        <dbReference type="Proteomes" id="UP000067111"/>
    </source>
</evidence>
<comment type="caution">
    <text evidence="2">The sequence shown here is derived from an EMBL/GenBank/DDBJ whole genome shotgun (WGS) entry which is preliminary data.</text>
</comment>
<gene>
    <name evidence="2" type="ORF">AWV77_04335</name>
</gene>
<dbReference type="InterPro" id="IPR050706">
    <property type="entry name" value="Cyclic-di-GMP_PDE-like"/>
</dbReference>
<dbReference type="Pfam" id="PF00990">
    <property type="entry name" value="GGDEF"/>
    <property type="match status" value="1"/>
</dbReference>
<dbReference type="Pfam" id="PF00563">
    <property type="entry name" value="EAL"/>
    <property type="match status" value="1"/>
</dbReference>
<dbReference type="Gene3D" id="3.30.450.40">
    <property type="match status" value="1"/>
</dbReference>
<keyword evidence="2" id="KW-0418">Kinase</keyword>
<dbReference type="Proteomes" id="UP000067111">
    <property type="component" value="Unassembled WGS sequence"/>
</dbReference>
<dbReference type="GO" id="GO:0016301">
    <property type="term" value="F:kinase activity"/>
    <property type="evidence" value="ECO:0007669"/>
    <property type="project" value="UniProtKB-KW"/>
</dbReference>
<dbReference type="InterPro" id="IPR043128">
    <property type="entry name" value="Rev_trsase/Diguanyl_cyclase"/>
</dbReference>
<dbReference type="InterPro" id="IPR035919">
    <property type="entry name" value="EAL_sf"/>
</dbReference>
<dbReference type="OrthoDB" id="9804951at2"/>
<evidence type="ECO:0000313" key="2">
    <source>
        <dbReference type="EMBL" id="KWU52066.1"/>
    </source>
</evidence>
<dbReference type="EMBL" id="LRMR01000005">
    <property type="protein sequence ID" value="KWU52066.1"/>
    <property type="molecule type" value="Genomic_DNA"/>
</dbReference>
<proteinExistence type="predicted"/>
<dbReference type="Pfam" id="PF01590">
    <property type="entry name" value="GAF"/>
    <property type="match status" value="1"/>
</dbReference>
<keyword evidence="2" id="KW-0808">Transferase</keyword>
<dbReference type="PANTHER" id="PTHR33121">
    <property type="entry name" value="CYCLIC DI-GMP PHOSPHODIESTERASE PDEF"/>
    <property type="match status" value="1"/>
</dbReference>
<sequence>MDALDQERDYETQRLARVADLCPHDNEEDEVFEKIIAMTSEYFNAPIALISIVEKHQQWFRARVGIEERSTPRDVAFCAYSLRDREFMEILDAHEDERFMNNPLVTGSPFIRYYASAPLLTHDGFSLGSLCIIDTAPRTPMRSRDAAMLTYFSELVMMQIRGLRSRNYVDQPTGLFNRLRLEEDIRQARANAEPYHVYAVDVISPKFLNDVVKALGYSFAQALMLCVKSRLQRLIPKHCLLYKISPTRFGFLLKSDVSIEQLCAKILANFEEPVDCRGIPILMQTGIGVLSIQGPEEKDWLRLVVGTADDARVRNIGWALYQPQLDAAQQRAFTLLSSLSEAVRSSTQFSLVYHPKINIPGCTCDSVEALIRWTHPTLGVISPAEFIPLAGKTALMQSITFWVLEAVVEQSRAWKAEGLAVRVAMNVTVSDLENSRFVDKIESYLQAGKLAPEDLELEFTESMVMSDPEKVVRQLERARDLGIEISVDDFGTGYSNWTYLRQLPANSVKIDQSLIGNLPHNEKDKRLVKTLIELARGLGYRVVAEGVETQSTLHLIAKWGCTQAQGYLITQPLSPQAFKKWFDRGGAALELAPIF</sequence>
<dbReference type="SUPFAM" id="SSF55781">
    <property type="entry name" value="GAF domain-like"/>
    <property type="match status" value="1"/>
</dbReference>
<dbReference type="InterPro" id="IPR029016">
    <property type="entry name" value="GAF-like_dom_sf"/>
</dbReference>
<dbReference type="SMART" id="SM00267">
    <property type="entry name" value="GGDEF"/>
    <property type="match status" value="1"/>
</dbReference>
<dbReference type="RefSeq" id="WP_060753053.1">
    <property type="nucleotide sequence ID" value="NZ_LRMR01000005.1"/>
</dbReference>
<dbReference type="SUPFAM" id="SSF141868">
    <property type="entry name" value="EAL domain-like"/>
    <property type="match status" value="1"/>
</dbReference>
<reference evidence="3" key="1">
    <citation type="submission" date="2016-01" db="EMBL/GenBank/DDBJ databases">
        <authorList>
            <person name="Gamez R.M."/>
            <person name="Rodriguez F."/>
            <person name="Bernal J.F."/>
            <person name="Agarwala R."/>
            <person name="Landsman D."/>
            <person name="Marino-Ramirez L."/>
        </authorList>
    </citation>
    <scope>NUCLEOTIDE SEQUENCE [LARGE SCALE GENOMIC DNA]</scope>
    <source>
        <strain evidence="3">Ps006</strain>
    </source>
</reference>
<feature type="domain" description="EAL" evidence="1">
    <location>
        <begin position="332"/>
        <end position="586"/>
    </location>
</feature>
<dbReference type="AlphaFoldDB" id="A0A0X7K8Z5"/>
<dbReference type="CDD" id="cd01948">
    <property type="entry name" value="EAL"/>
    <property type="match status" value="1"/>
</dbReference>
<dbReference type="InterPro" id="IPR001633">
    <property type="entry name" value="EAL_dom"/>
</dbReference>
<dbReference type="SMART" id="SM00052">
    <property type="entry name" value="EAL"/>
    <property type="match status" value="1"/>
</dbReference>
<dbReference type="SUPFAM" id="SSF55073">
    <property type="entry name" value="Nucleotide cyclase"/>
    <property type="match status" value="1"/>
</dbReference>
<evidence type="ECO:0000259" key="1">
    <source>
        <dbReference type="PROSITE" id="PS50883"/>
    </source>
</evidence>
<dbReference type="InterPro" id="IPR029787">
    <property type="entry name" value="Nucleotide_cyclase"/>
</dbReference>
<dbReference type="InterPro" id="IPR003018">
    <property type="entry name" value="GAF"/>
</dbReference>
<protein>
    <submittedName>
        <fullName evidence="2">Histidine kinase</fullName>
    </submittedName>
</protein>
<dbReference type="GO" id="GO:0071111">
    <property type="term" value="F:cyclic-guanylate-specific phosphodiesterase activity"/>
    <property type="evidence" value="ECO:0007669"/>
    <property type="project" value="InterPro"/>
</dbReference>
<accession>A0A0X7K8Z5</accession>
<dbReference type="PROSITE" id="PS50883">
    <property type="entry name" value="EAL"/>
    <property type="match status" value="1"/>
</dbReference>
<dbReference type="PANTHER" id="PTHR33121:SF19">
    <property type="entry name" value="CYCLIC DI-GMP PHOSPHODIESTERASE PA2567"/>
    <property type="match status" value="1"/>
</dbReference>